<sequence length="68" mass="7915">MKLRCIESNQINYSEGFEYVAQIDSFTNKSGEVIDVVHGVYTWFYFDKKALTATKRNGDVVAKFKREQ</sequence>
<gene>
    <name evidence="1" type="ORF">Sf11_25</name>
</gene>
<evidence type="ECO:0000313" key="1">
    <source>
        <dbReference type="EMBL" id="ATN48428.1"/>
    </source>
</evidence>
<evidence type="ECO:0000313" key="2">
    <source>
        <dbReference type="Proteomes" id="UP000253667"/>
    </source>
</evidence>
<organism evidence="1 2">
    <name type="scientific">Shigella phage Sfin-1</name>
    <dbReference type="NCBI Taxonomy" id="2024314"/>
    <lineage>
        <taxon>Viruses</taxon>
        <taxon>Duplodnaviria</taxon>
        <taxon>Heunggongvirae</taxon>
        <taxon>Uroviricota</taxon>
        <taxon>Caudoviricetes</taxon>
        <taxon>Drexlerviridae</taxon>
        <taxon>Tunavirinae</taxon>
        <taxon>Tunavirus</taxon>
        <taxon>Tunavirus Sfin1</taxon>
    </lineage>
</organism>
<accession>A0A2Z2UAL0</accession>
<dbReference type="EMBL" id="MF468274">
    <property type="protein sequence ID" value="ATN48428.1"/>
    <property type="molecule type" value="Genomic_DNA"/>
</dbReference>
<protein>
    <submittedName>
        <fullName evidence="1">Uncharacterized protein</fullName>
    </submittedName>
</protein>
<dbReference type="Proteomes" id="UP000253667">
    <property type="component" value="Segment"/>
</dbReference>
<name>A0A2Z2UAL0_9CAUD</name>
<proteinExistence type="predicted"/>
<keyword evidence="2" id="KW-1185">Reference proteome</keyword>
<reference evidence="1 2" key="1">
    <citation type="submission" date="2017-07" db="EMBL/GenBank/DDBJ databases">
        <title>A novel bacteriophage with broad spectrum lytic activity against Shigella sp. and E.coliC.</title>
        <authorList>
            <person name="Tousif A.S.K."/>
            <person name="Nabanita G."/>
        </authorList>
    </citation>
    <scope>NUCLEOTIDE SEQUENCE [LARGE SCALE GENOMIC DNA]</scope>
</reference>